<feature type="compositionally biased region" description="Polar residues" evidence="1">
    <location>
        <begin position="38"/>
        <end position="61"/>
    </location>
</feature>
<feature type="compositionally biased region" description="Acidic residues" evidence="1">
    <location>
        <begin position="211"/>
        <end position="227"/>
    </location>
</feature>
<dbReference type="InterPro" id="IPR007062">
    <property type="entry name" value="PPI-2"/>
</dbReference>
<evidence type="ECO:0000313" key="2">
    <source>
        <dbReference type="EMBL" id="KAH6596089.1"/>
    </source>
</evidence>
<name>A0ABQ8FCS7_9FUNG</name>
<feature type="compositionally biased region" description="Low complexity" evidence="1">
    <location>
        <begin position="1"/>
        <end position="20"/>
    </location>
</feature>
<gene>
    <name evidence="2" type="ORF">BASA50_005386</name>
</gene>
<feature type="region of interest" description="Disordered" evidence="1">
    <location>
        <begin position="1"/>
        <end position="75"/>
    </location>
</feature>
<feature type="region of interest" description="Disordered" evidence="1">
    <location>
        <begin position="211"/>
        <end position="275"/>
    </location>
</feature>
<comment type="caution">
    <text evidence="2">The sequence shown here is derived from an EMBL/GenBank/DDBJ whole genome shotgun (WGS) entry which is preliminary data.</text>
</comment>
<dbReference type="PANTHER" id="PTHR12398">
    <property type="entry name" value="PROTEIN PHOSPHATASE INHIBITOR"/>
    <property type="match status" value="1"/>
</dbReference>
<proteinExistence type="predicted"/>
<evidence type="ECO:0008006" key="4">
    <source>
        <dbReference type="Google" id="ProtNLM"/>
    </source>
</evidence>
<organism evidence="2 3">
    <name type="scientific">Batrachochytrium salamandrivorans</name>
    <dbReference type="NCBI Taxonomy" id="1357716"/>
    <lineage>
        <taxon>Eukaryota</taxon>
        <taxon>Fungi</taxon>
        <taxon>Fungi incertae sedis</taxon>
        <taxon>Chytridiomycota</taxon>
        <taxon>Chytridiomycota incertae sedis</taxon>
        <taxon>Chytridiomycetes</taxon>
        <taxon>Rhizophydiales</taxon>
        <taxon>Rhizophydiales incertae sedis</taxon>
        <taxon>Batrachochytrium</taxon>
    </lineage>
</organism>
<feature type="compositionally biased region" description="Basic and acidic residues" evidence="1">
    <location>
        <begin position="237"/>
        <end position="249"/>
    </location>
</feature>
<dbReference type="Proteomes" id="UP001648503">
    <property type="component" value="Unassembled WGS sequence"/>
</dbReference>
<feature type="compositionally biased region" description="Polar residues" evidence="1">
    <location>
        <begin position="263"/>
        <end position="275"/>
    </location>
</feature>
<sequence>MKMTSSSDSSHGGNDSNCSNTALHNNVKLHLNGGPHSHSVSTNSELGSSSDNTPLKSTTTRGILKRRSQSEQPKLRGICWDEENLTLTEAQKDSTMKITEPKTPFIQYDLSTDQLLGSTGEVPPLELVAAIEKSRNRSDSLTLEELPDELKQHMQVSDKDGMEWQSDGEADGVTDDDRNKRLKFSSLRSEHYNMQNVLRRGRELIQHEVEDDGYNDPDLYNDDDPNDLSESLSDADPQDHVWEREECGQSHRGIILKKGETPPFSSVSEDVSSNH</sequence>
<protein>
    <recommendedName>
        <fullName evidence="4">Protein phosphatase inhibitor 2</fullName>
    </recommendedName>
</protein>
<keyword evidence="3" id="KW-1185">Reference proteome</keyword>
<dbReference type="PANTHER" id="PTHR12398:SF20">
    <property type="entry name" value="PROTEIN PHOSPHATASE 1 REGULATORY INHIBITOR SUBUNIT 2"/>
    <property type="match status" value="1"/>
</dbReference>
<accession>A0ABQ8FCS7</accession>
<reference evidence="2 3" key="1">
    <citation type="submission" date="2021-02" db="EMBL/GenBank/DDBJ databases">
        <title>Variation within the Batrachochytrium salamandrivorans European outbreak.</title>
        <authorList>
            <person name="Kelly M."/>
            <person name="Pasmans F."/>
            <person name="Shea T.P."/>
            <person name="Munoz J.F."/>
            <person name="Carranza S."/>
            <person name="Cuomo C.A."/>
            <person name="Martel A."/>
        </authorList>
    </citation>
    <scope>NUCLEOTIDE SEQUENCE [LARGE SCALE GENOMIC DNA]</scope>
    <source>
        <strain evidence="2 3">AMFP18/2</strain>
    </source>
</reference>
<evidence type="ECO:0000313" key="3">
    <source>
        <dbReference type="Proteomes" id="UP001648503"/>
    </source>
</evidence>
<dbReference type="Pfam" id="PF04979">
    <property type="entry name" value="IPP-2"/>
    <property type="match status" value="1"/>
</dbReference>
<dbReference type="EMBL" id="JAFCIX010000249">
    <property type="protein sequence ID" value="KAH6596089.1"/>
    <property type="molecule type" value="Genomic_DNA"/>
</dbReference>
<evidence type="ECO:0000256" key="1">
    <source>
        <dbReference type="SAM" id="MobiDB-lite"/>
    </source>
</evidence>
<feature type="region of interest" description="Disordered" evidence="1">
    <location>
        <begin position="156"/>
        <end position="178"/>
    </location>
</feature>